<accession>A0A9N8J647</accession>
<sequence>MRNFYTIMIMFFFVACKKTNPDIKSIDKISELKKDIGLPESFTDTLSLISLISSDEIDYDKKFLKVDYKNKIDSLFRVMDEELNIIGFENHFKDDARSGINQLKESYVLDQSASEFMWSASYGVNYREYRIDDKAFLRIEQMIYKRRYEELLIYNFHLRANLTRWWEDPNTFLYRKRLKDVMPKKVMDSMYPSHKK</sequence>
<organism evidence="1 2">
    <name type="scientific">Flavobacterium panici</name>
    <dbReference type="NCBI Taxonomy" id="2654843"/>
    <lineage>
        <taxon>Bacteria</taxon>
        <taxon>Pseudomonadati</taxon>
        <taxon>Bacteroidota</taxon>
        <taxon>Flavobacteriia</taxon>
        <taxon>Flavobacteriales</taxon>
        <taxon>Flavobacteriaceae</taxon>
        <taxon>Flavobacterium</taxon>
    </lineage>
</organism>
<dbReference type="EMBL" id="CAIJDE010000063">
    <property type="protein sequence ID" value="CAC9976732.1"/>
    <property type="molecule type" value="Genomic_DNA"/>
</dbReference>
<evidence type="ECO:0000313" key="1">
    <source>
        <dbReference type="EMBL" id="CAC9976732.1"/>
    </source>
</evidence>
<proteinExistence type="predicted"/>
<dbReference type="RefSeq" id="WP_180861438.1">
    <property type="nucleotide sequence ID" value="NZ_CAIJDE010000063.1"/>
</dbReference>
<gene>
    <name evidence="1" type="ORF">FLAPXU55_04460</name>
</gene>
<comment type="caution">
    <text evidence="1">The sequence shown here is derived from an EMBL/GenBank/DDBJ whole genome shotgun (WGS) entry which is preliminary data.</text>
</comment>
<dbReference type="PROSITE" id="PS51257">
    <property type="entry name" value="PROKAR_LIPOPROTEIN"/>
    <property type="match status" value="1"/>
</dbReference>
<keyword evidence="2" id="KW-1185">Reference proteome</keyword>
<dbReference type="AlphaFoldDB" id="A0A9N8J647"/>
<name>A0A9N8J647_9FLAO</name>
<evidence type="ECO:0000313" key="2">
    <source>
        <dbReference type="Proteomes" id="UP000533639"/>
    </source>
</evidence>
<reference evidence="1 2" key="1">
    <citation type="submission" date="2020-06" db="EMBL/GenBank/DDBJ databases">
        <authorList>
            <person name="Criscuolo A."/>
        </authorList>
    </citation>
    <scope>NUCLEOTIDE SEQUENCE [LARGE SCALE GENOMIC DNA]</scope>
    <source>
        <strain evidence="1">PXU-55</strain>
    </source>
</reference>
<dbReference type="Proteomes" id="UP000533639">
    <property type="component" value="Unassembled WGS sequence"/>
</dbReference>
<protein>
    <submittedName>
        <fullName evidence="1">Uncharacterized protein</fullName>
    </submittedName>
</protein>